<dbReference type="GO" id="GO:0016787">
    <property type="term" value="F:hydrolase activity"/>
    <property type="evidence" value="ECO:0007669"/>
    <property type="project" value="UniProtKB-KW"/>
</dbReference>
<dbReference type="AlphaFoldDB" id="A0A848KBF6"/>
<dbReference type="EMBL" id="VCQU01000001">
    <property type="protein sequence ID" value="NMN94504.1"/>
    <property type="molecule type" value="Genomic_DNA"/>
</dbReference>
<dbReference type="InterPro" id="IPR012338">
    <property type="entry name" value="Beta-lactam/transpept-like"/>
</dbReference>
<keyword evidence="2" id="KW-0378">Hydrolase</keyword>
<dbReference type="Proteomes" id="UP000535543">
    <property type="component" value="Unassembled WGS sequence"/>
</dbReference>
<feature type="compositionally biased region" description="Low complexity" evidence="1">
    <location>
        <begin position="9"/>
        <end position="33"/>
    </location>
</feature>
<accession>A0A848KBF6</accession>
<proteinExistence type="predicted"/>
<keyword evidence="3" id="KW-1185">Reference proteome</keyword>
<evidence type="ECO:0000313" key="2">
    <source>
        <dbReference type="EMBL" id="NMN94504.1"/>
    </source>
</evidence>
<dbReference type="SUPFAM" id="SSF56601">
    <property type="entry name" value="beta-lactamase/transpeptidase-like"/>
    <property type="match status" value="1"/>
</dbReference>
<evidence type="ECO:0000256" key="1">
    <source>
        <dbReference type="SAM" id="MobiDB-lite"/>
    </source>
</evidence>
<name>A0A848KBF6_9NOCA</name>
<reference evidence="2 3" key="2">
    <citation type="submission" date="2020-06" db="EMBL/GenBank/DDBJ databases">
        <title>Antribacter stalactiti gen. nov., sp. nov., a new member of the family Nacardiaceae isolated from a cave.</title>
        <authorList>
            <person name="Kim I.S."/>
        </authorList>
    </citation>
    <scope>NUCLEOTIDE SEQUENCE [LARGE SCALE GENOMIC DNA]</scope>
    <source>
        <strain evidence="2 3">YC2-7</strain>
    </source>
</reference>
<reference evidence="2 3" key="1">
    <citation type="submission" date="2019-05" db="EMBL/GenBank/DDBJ databases">
        <authorList>
            <person name="Lee S.D."/>
        </authorList>
    </citation>
    <scope>NUCLEOTIDE SEQUENCE [LARGE SCALE GENOMIC DNA]</scope>
    <source>
        <strain evidence="2 3">YC2-7</strain>
    </source>
</reference>
<protein>
    <submittedName>
        <fullName evidence="2">Serine hydrolase</fullName>
    </submittedName>
</protein>
<gene>
    <name evidence="2" type="ORF">FGL95_05555</name>
</gene>
<comment type="caution">
    <text evidence="2">The sequence shown here is derived from an EMBL/GenBank/DDBJ whole genome shotgun (WGS) entry which is preliminary data.</text>
</comment>
<feature type="region of interest" description="Disordered" evidence="1">
    <location>
        <begin position="1"/>
        <end position="33"/>
    </location>
</feature>
<organism evidence="2 3">
    <name type="scientific">Antrihabitans stalactiti</name>
    <dbReference type="NCBI Taxonomy" id="2584121"/>
    <lineage>
        <taxon>Bacteria</taxon>
        <taxon>Bacillati</taxon>
        <taxon>Actinomycetota</taxon>
        <taxon>Actinomycetes</taxon>
        <taxon>Mycobacteriales</taxon>
        <taxon>Nocardiaceae</taxon>
        <taxon>Antrihabitans</taxon>
    </lineage>
</organism>
<evidence type="ECO:0000313" key="3">
    <source>
        <dbReference type="Proteomes" id="UP000535543"/>
    </source>
</evidence>
<dbReference type="Gene3D" id="3.40.710.10">
    <property type="entry name" value="DD-peptidase/beta-lactamase superfamily"/>
    <property type="match status" value="1"/>
</dbReference>
<sequence length="270" mass="27720">MPERNSGDASAAPTSPAVAAPSSPAASTTTQVASTLSESFDELRSTLAGSVGVAIAPVGTGADVVTLGDWTTGPAWSTIKVPLAIAAVREGDAAATTYAQPAITRSDNDAAEHLWELLGTPPVAAKAVADVLKEAGDTTTTVQQEKVRPEFSAFGQTQWSMSEQVRFAADLPCLPQAAPIIDLMGMIALDQQWGLSAFDGAKYKGGWGPDTAGGYLVRQLGVVNSPSGQTAIALAVQPKSGSFADGTKMISQLAQWLTQHSAELPGGTCH</sequence>